<organism evidence="4 5">
    <name type="scientific">Clydaea vesicula</name>
    <dbReference type="NCBI Taxonomy" id="447962"/>
    <lineage>
        <taxon>Eukaryota</taxon>
        <taxon>Fungi</taxon>
        <taxon>Fungi incertae sedis</taxon>
        <taxon>Chytridiomycota</taxon>
        <taxon>Chytridiomycota incertae sedis</taxon>
        <taxon>Chytridiomycetes</taxon>
        <taxon>Lobulomycetales</taxon>
        <taxon>Lobulomycetaceae</taxon>
        <taxon>Clydaea</taxon>
    </lineage>
</organism>
<dbReference type="EMBL" id="JADGJW010001581">
    <property type="protein sequence ID" value="KAJ3202366.1"/>
    <property type="molecule type" value="Genomic_DNA"/>
</dbReference>
<evidence type="ECO:0000259" key="3">
    <source>
        <dbReference type="PROSITE" id="PS50011"/>
    </source>
</evidence>
<gene>
    <name evidence="4" type="primary">TTBK2</name>
    <name evidence="4" type="ORF">HK099_001879</name>
</gene>
<dbReference type="Pfam" id="PF00069">
    <property type="entry name" value="Pkinase"/>
    <property type="match status" value="1"/>
</dbReference>
<dbReference type="AlphaFoldDB" id="A0AAD5TTV8"/>
<keyword evidence="4" id="KW-0808">Transferase</keyword>
<keyword evidence="2" id="KW-0175">Coiled coil</keyword>
<accession>A0AAD5TTV8</accession>
<dbReference type="SUPFAM" id="SSF56112">
    <property type="entry name" value="Protein kinase-like (PK-like)"/>
    <property type="match status" value="1"/>
</dbReference>
<dbReference type="SMART" id="SM00220">
    <property type="entry name" value="S_TKc"/>
    <property type="match status" value="1"/>
</dbReference>
<dbReference type="PANTHER" id="PTHR11909">
    <property type="entry name" value="CASEIN KINASE-RELATED"/>
    <property type="match status" value="1"/>
</dbReference>
<keyword evidence="4" id="KW-0418">Kinase</keyword>
<feature type="domain" description="Protein kinase" evidence="3">
    <location>
        <begin position="1"/>
        <end position="206"/>
    </location>
</feature>
<dbReference type="Gene3D" id="1.10.510.10">
    <property type="entry name" value="Transferase(Phosphotransferase) domain 1"/>
    <property type="match status" value="1"/>
</dbReference>
<dbReference type="InterPro" id="IPR050235">
    <property type="entry name" value="CK1_Ser-Thr_kinase"/>
</dbReference>
<dbReference type="GO" id="GO:0005524">
    <property type="term" value="F:ATP binding"/>
    <property type="evidence" value="ECO:0007669"/>
    <property type="project" value="InterPro"/>
</dbReference>
<dbReference type="InterPro" id="IPR011009">
    <property type="entry name" value="Kinase-like_dom_sf"/>
</dbReference>
<comment type="caution">
    <text evidence="4">The sequence shown here is derived from an EMBL/GenBank/DDBJ whole genome shotgun (WGS) entry which is preliminary data.</text>
</comment>
<evidence type="ECO:0000313" key="4">
    <source>
        <dbReference type="EMBL" id="KAJ3202366.1"/>
    </source>
</evidence>
<evidence type="ECO:0000256" key="2">
    <source>
        <dbReference type="SAM" id="Coils"/>
    </source>
</evidence>
<protein>
    <recommendedName>
        <fullName evidence="1">non-specific serine/threonine protein kinase</fullName>
        <ecNumber evidence="1">2.7.11.1</ecNumber>
    </recommendedName>
</protein>
<dbReference type="InterPro" id="IPR000719">
    <property type="entry name" value="Prot_kinase_dom"/>
</dbReference>
<proteinExistence type="predicted"/>
<feature type="coiled-coil region" evidence="2">
    <location>
        <begin position="214"/>
        <end position="241"/>
    </location>
</feature>
<sequence length="438" mass="50809">MVLELLGPNLSELRRKSPVGKFSVNTTIMLAHQMLRSLEILHDNGILHRDVKPGNFCISQYNEKSKPSLLRNRPTCHLIDFGLSRRFTNSDGTIREARQKVGFRGTARYASIAAHQEVELGMVDDCWSLFYIIIEFLEGTLPWKGKEKETIGEMKIKETNENLIKNLPISMLTFYNHLKTLRYQDKPDYDLLYDCITKLNENNNYFVDSSNCYYDWELKTLEDYEEKLHSLEAEYNTAQETYLNKIDIERKVMKAESDDVELNGARESNQAYLIDNNKNSQNTLIPANSTSLTNLFSTSNGKIINMSNLKLKENQKVLNFNQLELESERFMKEKYFGDDIHKPALEYLNNFEIKENIEYFNKKQDFMDVDSPNNDAPTFNKCAMPDENLINNFNNINPVKNLDLPTWWSNTLSPTPPTGVPPFSLIQNVRARRYLKGT</sequence>
<keyword evidence="5" id="KW-1185">Reference proteome</keyword>
<dbReference type="PROSITE" id="PS00108">
    <property type="entry name" value="PROTEIN_KINASE_ST"/>
    <property type="match status" value="1"/>
</dbReference>
<name>A0AAD5TTV8_9FUNG</name>
<evidence type="ECO:0000256" key="1">
    <source>
        <dbReference type="ARBA" id="ARBA00012513"/>
    </source>
</evidence>
<dbReference type="EC" id="2.7.11.1" evidence="1"/>
<reference evidence="4" key="1">
    <citation type="submission" date="2020-05" db="EMBL/GenBank/DDBJ databases">
        <title>Phylogenomic resolution of chytrid fungi.</title>
        <authorList>
            <person name="Stajich J.E."/>
            <person name="Amses K."/>
            <person name="Simmons R."/>
            <person name="Seto K."/>
            <person name="Myers J."/>
            <person name="Bonds A."/>
            <person name="Quandt C.A."/>
            <person name="Barry K."/>
            <person name="Liu P."/>
            <person name="Grigoriev I."/>
            <person name="Longcore J.E."/>
            <person name="James T.Y."/>
        </authorList>
    </citation>
    <scope>NUCLEOTIDE SEQUENCE</scope>
    <source>
        <strain evidence="4">JEL0476</strain>
    </source>
</reference>
<evidence type="ECO:0000313" key="5">
    <source>
        <dbReference type="Proteomes" id="UP001211065"/>
    </source>
</evidence>
<dbReference type="InterPro" id="IPR008271">
    <property type="entry name" value="Ser/Thr_kinase_AS"/>
</dbReference>
<dbReference type="Proteomes" id="UP001211065">
    <property type="component" value="Unassembled WGS sequence"/>
</dbReference>
<dbReference type="GO" id="GO:0004674">
    <property type="term" value="F:protein serine/threonine kinase activity"/>
    <property type="evidence" value="ECO:0007669"/>
    <property type="project" value="UniProtKB-EC"/>
</dbReference>
<dbReference type="PROSITE" id="PS50011">
    <property type="entry name" value="PROTEIN_KINASE_DOM"/>
    <property type="match status" value="1"/>
</dbReference>